<feature type="domain" description="SPX" evidence="2">
    <location>
        <begin position="1"/>
        <end position="159"/>
    </location>
</feature>
<dbReference type="PANTHER" id="PTHR45978:SF3">
    <property type="entry name" value="SPX DOMAIN-CONTAINING PROTEIN 1-LIKE"/>
    <property type="match status" value="1"/>
</dbReference>
<dbReference type="Proteomes" id="UP001454036">
    <property type="component" value="Unassembled WGS sequence"/>
</dbReference>
<name>A0AAV3QWN8_LITER</name>
<evidence type="ECO:0000259" key="2">
    <source>
        <dbReference type="PROSITE" id="PS51382"/>
    </source>
</evidence>
<accession>A0AAV3QWN8</accession>
<dbReference type="Pfam" id="PF03105">
    <property type="entry name" value="SPX"/>
    <property type="match status" value="2"/>
</dbReference>
<dbReference type="PROSITE" id="PS51382">
    <property type="entry name" value="SPX"/>
    <property type="match status" value="1"/>
</dbReference>
<reference evidence="3 4" key="1">
    <citation type="submission" date="2024-01" db="EMBL/GenBank/DDBJ databases">
        <title>The complete chloroplast genome sequence of Lithospermum erythrorhizon: insights into the phylogenetic relationship among Boraginaceae species and the maternal lineages of purple gromwells.</title>
        <authorList>
            <person name="Okada T."/>
            <person name="Watanabe K."/>
        </authorList>
    </citation>
    <scope>NUCLEOTIDE SEQUENCE [LARGE SCALE GENOMIC DNA]</scope>
</reference>
<dbReference type="CDD" id="cd14481">
    <property type="entry name" value="SPX_AtSPX1_like"/>
    <property type="match status" value="1"/>
</dbReference>
<comment type="caution">
    <text evidence="3">The sequence shown here is derived from an EMBL/GenBank/DDBJ whole genome shotgun (WGS) entry which is preliminary data.</text>
</comment>
<proteinExistence type="predicted"/>
<organism evidence="3 4">
    <name type="scientific">Lithospermum erythrorhizon</name>
    <name type="common">Purple gromwell</name>
    <name type="synonym">Lithospermum officinale var. erythrorhizon</name>
    <dbReference type="NCBI Taxonomy" id="34254"/>
    <lineage>
        <taxon>Eukaryota</taxon>
        <taxon>Viridiplantae</taxon>
        <taxon>Streptophyta</taxon>
        <taxon>Embryophyta</taxon>
        <taxon>Tracheophyta</taxon>
        <taxon>Spermatophyta</taxon>
        <taxon>Magnoliopsida</taxon>
        <taxon>eudicotyledons</taxon>
        <taxon>Gunneridae</taxon>
        <taxon>Pentapetalae</taxon>
        <taxon>asterids</taxon>
        <taxon>lamiids</taxon>
        <taxon>Boraginales</taxon>
        <taxon>Boraginaceae</taxon>
        <taxon>Boraginoideae</taxon>
        <taxon>Lithospermeae</taxon>
        <taxon>Lithospermum</taxon>
    </lineage>
</organism>
<dbReference type="PANTHER" id="PTHR45978">
    <property type="entry name" value="SPX DOMAIN-CONTAINING PROTEIN 3"/>
    <property type="match status" value="1"/>
</dbReference>
<dbReference type="GO" id="GO:0016036">
    <property type="term" value="P:cellular response to phosphate starvation"/>
    <property type="evidence" value="ECO:0007669"/>
    <property type="project" value="InterPro"/>
</dbReference>
<dbReference type="InterPro" id="IPR004331">
    <property type="entry name" value="SPX_dom"/>
</dbReference>
<feature type="compositionally biased region" description="Polar residues" evidence="1">
    <location>
        <begin position="190"/>
        <end position="203"/>
    </location>
</feature>
<keyword evidence="4" id="KW-1185">Reference proteome</keyword>
<evidence type="ECO:0000256" key="1">
    <source>
        <dbReference type="SAM" id="MobiDB-lite"/>
    </source>
</evidence>
<protein>
    <recommendedName>
        <fullName evidence="2">SPX domain-containing protein</fullName>
    </recommendedName>
</protein>
<dbReference type="AlphaFoldDB" id="A0AAV3QWN8"/>
<evidence type="ECO:0000313" key="3">
    <source>
        <dbReference type="EMBL" id="GAA0167300.1"/>
    </source>
</evidence>
<evidence type="ECO:0000313" key="4">
    <source>
        <dbReference type="Proteomes" id="UP001454036"/>
    </source>
</evidence>
<sequence>MKFRKHLSASIERILPGWQDKFLSYKKLKKQLQKIYPKDDLEERARKRTRLEDGHEEQVEEQEVNCFMELLDKEIHKFNEFFLDKEEDYVIKMEVLQERVGEVKGSLLESLEVVRQITEFHGEMVLLENYSALNYTGLVKILKKYDRRSGALVRKPFIQKILQQPFYKTDGLNNLVKQCEQMVEHLLSSNPLEAPSPQTNNVPDNEGAGGSEEGLQKVPEELEEIMNMENTYLRLTLSALRLLNDIRSRSPTVSELSLPLVQTEDVQDILGDPPIIEQAAE</sequence>
<dbReference type="InterPro" id="IPR031142">
    <property type="entry name" value="SPX_prot"/>
</dbReference>
<feature type="region of interest" description="Disordered" evidence="1">
    <location>
        <begin position="190"/>
        <end position="213"/>
    </location>
</feature>
<gene>
    <name evidence="3" type="ORF">LIER_22264</name>
</gene>
<dbReference type="EMBL" id="BAABME010006035">
    <property type="protein sequence ID" value="GAA0167300.1"/>
    <property type="molecule type" value="Genomic_DNA"/>
</dbReference>